<evidence type="ECO:0000313" key="1">
    <source>
        <dbReference type="EMBL" id="MDV5976619.1"/>
    </source>
</evidence>
<dbReference type="NCBIfam" id="TIGR02115">
    <property type="entry name" value="potass_kdpF"/>
    <property type="match status" value="1"/>
</dbReference>
<dbReference type="InterPro" id="IPR011726">
    <property type="entry name" value="KdpF"/>
</dbReference>
<dbReference type="GO" id="GO:0008556">
    <property type="term" value="F:P-type potassium transmembrane transporter activity"/>
    <property type="evidence" value="ECO:0007669"/>
    <property type="project" value="InterPro"/>
</dbReference>
<dbReference type="EMBL" id="JAGQEX010000006">
    <property type="protein sequence ID" value="MDV5976619.1"/>
    <property type="molecule type" value="Genomic_DNA"/>
</dbReference>
<reference evidence="1" key="1">
    <citation type="submission" date="2021-04" db="EMBL/GenBank/DDBJ databases">
        <title>Draft genomes of 20 S. canis strains.</title>
        <authorList>
            <person name="Pagnossin D."/>
            <person name="Weir W."/>
            <person name="Smith A."/>
            <person name="Ure R."/>
            <person name="Oravcova K."/>
        </authorList>
    </citation>
    <scope>NUCLEOTIDE SEQUENCE</scope>
    <source>
        <strain evidence="1">284</strain>
    </source>
</reference>
<dbReference type="GeneID" id="49628153"/>
<dbReference type="RefSeq" id="WP_080358075.1">
    <property type="nucleotide sequence ID" value="NZ_BEWZ01000001.1"/>
</dbReference>
<accession>A0AAE4Q548</accession>
<dbReference type="AlphaFoldDB" id="A0AAE4Q548"/>
<dbReference type="GO" id="GO:0005886">
    <property type="term" value="C:plasma membrane"/>
    <property type="evidence" value="ECO:0007669"/>
    <property type="project" value="InterPro"/>
</dbReference>
<comment type="caution">
    <text evidence="1">The sequence shown here is derived from an EMBL/GenBank/DDBJ whole genome shotgun (WGS) entry which is preliminary data.</text>
</comment>
<protein>
    <submittedName>
        <fullName evidence="1">K(+)-transporting ATPase subunit F</fullName>
    </submittedName>
</protein>
<proteinExistence type="predicted"/>
<evidence type="ECO:0000313" key="2">
    <source>
        <dbReference type="Proteomes" id="UP001186118"/>
    </source>
</evidence>
<name>A0AAE4Q548_STRCB</name>
<dbReference type="Proteomes" id="UP001186118">
    <property type="component" value="Unassembled WGS sequence"/>
</dbReference>
<dbReference type="Pfam" id="PF09604">
    <property type="entry name" value="Potass_KdpF"/>
    <property type="match status" value="1"/>
</dbReference>
<gene>
    <name evidence="1" type="primary">kdpF</name>
    <name evidence="1" type="ORF">KB584_03950</name>
</gene>
<organism evidence="1 2">
    <name type="scientific">Streptococcus canis</name>
    <dbReference type="NCBI Taxonomy" id="1329"/>
    <lineage>
        <taxon>Bacteria</taxon>
        <taxon>Bacillati</taxon>
        <taxon>Bacillota</taxon>
        <taxon>Bacilli</taxon>
        <taxon>Lactobacillales</taxon>
        <taxon>Streptococcaceae</taxon>
        <taxon>Streptococcus</taxon>
    </lineage>
</organism>
<sequence length="25" mass="2920">MIILGIILGLLISYLFYALLHPERF</sequence>